<organism evidence="10 11">
    <name type="scientific">Salirhabdus euzebyi</name>
    <dbReference type="NCBI Taxonomy" id="394506"/>
    <lineage>
        <taxon>Bacteria</taxon>
        <taxon>Bacillati</taxon>
        <taxon>Bacillota</taxon>
        <taxon>Bacilli</taxon>
        <taxon>Bacillales</taxon>
        <taxon>Bacillaceae</taxon>
        <taxon>Salirhabdus</taxon>
    </lineage>
</organism>
<dbReference type="GO" id="GO:0005886">
    <property type="term" value="C:plasma membrane"/>
    <property type="evidence" value="ECO:0007669"/>
    <property type="project" value="UniProtKB-SubCell"/>
</dbReference>
<feature type="transmembrane region" description="Helical" evidence="7">
    <location>
        <begin position="6"/>
        <end position="26"/>
    </location>
</feature>
<comment type="caution">
    <text evidence="10">The sequence shown here is derived from an EMBL/GenBank/DDBJ whole genome shotgun (WGS) entry which is preliminary data.</text>
</comment>
<dbReference type="EMBL" id="JACHGH010000006">
    <property type="protein sequence ID" value="MBB6453821.1"/>
    <property type="molecule type" value="Genomic_DNA"/>
</dbReference>
<evidence type="ECO:0000259" key="9">
    <source>
        <dbReference type="Pfam" id="PF20730"/>
    </source>
</evidence>
<evidence type="ECO:0000256" key="4">
    <source>
        <dbReference type="ARBA" id="ARBA00022692"/>
    </source>
</evidence>
<keyword evidence="4 7" id="KW-0812">Transmembrane</keyword>
<accession>A0A841Q604</accession>
<gene>
    <name evidence="10" type="ORF">HNQ94_002272</name>
</gene>
<dbReference type="Gene3D" id="3.30.240.20">
    <property type="entry name" value="bsu07140 like domains"/>
    <property type="match status" value="2"/>
</dbReference>
<evidence type="ECO:0000256" key="7">
    <source>
        <dbReference type="SAM" id="Phobius"/>
    </source>
</evidence>
<evidence type="ECO:0000256" key="2">
    <source>
        <dbReference type="ARBA" id="ARBA00006448"/>
    </source>
</evidence>
<evidence type="ECO:0000256" key="6">
    <source>
        <dbReference type="ARBA" id="ARBA00023136"/>
    </source>
</evidence>
<dbReference type="InterPro" id="IPR023090">
    <property type="entry name" value="UPF0702_alpha/beta_dom_sf"/>
</dbReference>
<dbReference type="Pfam" id="PF07870">
    <property type="entry name" value="DUF1657"/>
    <property type="match status" value="1"/>
</dbReference>
<sequence length="286" mass="32235">MPDLLLIFIRSLIAFVVLLTLARIMGKRQISQFTFFDYVVGITVGSIAATLAINEKVTIAIGVAGLIYWTLFQLIVNYISLGSFRFRDAVEGSPTVLVENGKVLEDNLRKVRFTFDDLMTKLREKNAFKLSDVEAAVLETNGKVSVMMKAGNQPITPQTLGLLVEEERLPQLVIVDGQLIEQKLKHYGYTKEWLQGEIQKQGAQNFSDVFLAQVDSKGNVYVDLFVDDTDDSQIQQKPLLAAQLRKIQADLEGFALQTKDQNTKQLYYDQSQKLQKLISELNPLLK</sequence>
<dbReference type="RefSeq" id="WP_174496631.1">
    <property type="nucleotide sequence ID" value="NZ_CADDWK010000008.1"/>
</dbReference>
<evidence type="ECO:0000256" key="1">
    <source>
        <dbReference type="ARBA" id="ARBA00004651"/>
    </source>
</evidence>
<dbReference type="PANTHER" id="PTHR34582">
    <property type="entry name" value="UPF0702 TRANSMEMBRANE PROTEIN YCAP"/>
    <property type="match status" value="1"/>
</dbReference>
<evidence type="ECO:0000256" key="5">
    <source>
        <dbReference type="ARBA" id="ARBA00022989"/>
    </source>
</evidence>
<evidence type="ECO:0000256" key="3">
    <source>
        <dbReference type="ARBA" id="ARBA00022475"/>
    </source>
</evidence>
<dbReference type="PANTHER" id="PTHR34582:SF7">
    <property type="entry name" value="UPF0702 TRANSMEMBRANE PROTEIN YDFS"/>
    <property type="match status" value="1"/>
</dbReference>
<keyword evidence="5 7" id="KW-1133">Transmembrane helix</keyword>
<name>A0A841Q604_9BACI</name>
<dbReference type="Proteomes" id="UP000581688">
    <property type="component" value="Unassembled WGS sequence"/>
</dbReference>
<feature type="transmembrane region" description="Helical" evidence="7">
    <location>
        <begin position="33"/>
        <end position="53"/>
    </location>
</feature>
<reference evidence="10 11" key="1">
    <citation type="submission" date="2020-08" db="EMBL/GenBank/DDBJ databases">
        <title>Genomic Encyclopedia of Type Strains, Phase IV (KMG-IV): sequencing the most valuable type-strain genomes for metagenomic binning, comparative biology and taxonomic classification.</title>
        <authorList>
            <person name="Goeker M."/>
        </authorList>
    </citation>
    <scope>NUCLEOTIDE SEQUENCE [LARGE SCALE GENOMIC DNA]</scope>
    <source>
        <strain evidence="10 11">DSM 19612</strain>
    </source>
</reference>
<proteinExistence type="inferred from homology"/>
<feature type="domain" description="YetF C-terminal" evidence="8">
    <location>
        <begin position="85"/>
        <end position="215"/>
    </location>
</feature>
<dbReference type="InterPro" id="IPR007353">
    <property type="entry name" value="DUF421"/>
</dbReference>
<dbReference type="InterPro" id="IPR012452">
    <property type="entry name" value="DUF1657"/>
</dbReference>
<evidence type="ECO:0000313" key="11">
    <source>
        <dbReference type="Proteomes" id="UP000581688"/>
    </source>
</evidence>
<feature type="domain" description="YetF-like N-terminal transmembrane" evidence="9">
    <location>
        <begin position="5"/>
        <end position="79"/>
    </location>
</feature>
<dbReference type="AlphaFoldDB" id="A0A841Q604"/>
<comment type="similarity">
    <text evidence="2">Belongs to the UPF0702 family.</text>
</comment>
<keyword evidence="6 7" id="KW-0472">Membrane</keyword>
<keyword evidence="3" id="KW-1003">Cell membrane</keyword>
<evidence type="ECO:0000259" key="8">
    <source>
        <dbReference type="Pfam" id="PF04239"/>
    </source>
</evidence>
<feature type="transmembrane region" description="Helical" evidence="7">
    <location>
        <begin position="59"/>
        <end position="79"/>
    </location>
</feature>
<dbReference type="Pfam" id="PF20730">
    <property type="entry name" value="YetF_N"/>
    <property type="match status" value="1"/>
</dbReference>
<keyword evidence="11" id="KW-1185">Reference proteome</keyword>
<protein>
    <submittedName>
        <fullName evidence="10">Uncharacterized membrane protein YcaP (DUF421 family)</fullName>
    </submittedName>
</protein>
<comment type="subcellular location">
    <subcellularLocation>
        <location evidence="1">Cell membrane</location>
        <topology evidence="1">Multi-pass membrane protein</topology>
    </subcellularLocation>
</comment>
<evidence type="ECO:0000313" key="10">
    <source>
        <dbReference type="EMBL" id="MBB6453821.1"/>
    </source>
</evidence>
<dbReference type="Pfam" id="PF04239">
    <property type="entry name" value="DUF421"/>
    <property type="match status" value="1"/>
</dbReference>
<dbReference type="InterPro" id="IPR048454">
    <property type="entry name" value="YetF_N"/>
</dbReference>